<evidence type="ECO:0000313" key="1">
    <source>
        <dbReference type="EMBL" id="KRZ47350.1"/>
    </source>
</evidence>
<evidence type="ECO:0000313" key="2">
    <source>
        <dbReference type="Proteomes" id="UP000054721"/>
    </source>
</evidence>
<sequence length="165" mass="18796">MDLFRYSNLVTPGETITVICENAIMSIHCTDPKYFISLPCIGQCHQRGNDSFCKTEFIVTKPINCKGSNSSQVLVLDNYLEDSNRYCKSCDATNSSKLMFSYTYFHQYNEYLGFSTQHVSCNSLIKCEETYEVEDVPPVVYYEDGDFHPTSHCSILTKDIVDIPS</sequence>
<dbReference type="Proteomes" id="UP000054721">
    <property type="component" value="Unassembled WGS sequence"/>
</dbReference>
<gene>
    <name evidence="1" type="ORF">T02_3798</name>
</gene>
<keyword evidence="2" id="KW-1185">Reference proteome</keyword>
<accession>A0A0V1KJB3</accession>
<name>A0A0V1KJB3_9BILA</name>
<feature type="non-terminal residue" evidence="1">
    <location>
        <position position="1"/>
    </location>
</feature>
<comment type="caution">
    <text evidence="1">The sequence shown here is derived from an EMBL/GenBank/DDBJ whole genome shotgun (WGS) entry which is preliminary data.</text>
</comment>
<reference evidence="1 2" key="1">
    <citation type="submission" date="2015-05" db="EMBL/GenBank/DDBJ databases">
        <title>Evolution of Trichinella species and genotypes.</title>
        <authorList>
            <person name="Korhonen P.K."/>
            <person name="Edoardo P."/>
            <person name="Giuseppe L.R."/>
            <person name="Gasser R.B."/>
        </authorList>
    </citation>
    <scope>NUCLEOTIDE SEQUENCE [LARGE SCALE GENOMIC DNA]</scope>
    <source>
        <strain evidence="1">ISS10</strain>
    </source>
</reference>
<dbReference type="EMBL" id="JYDW01000907">
    <property type="protein sequence ID" value="KRZ47350.1"/>
    <property type="molecule type" value="Genomic_DNA"/>
</dbReference>
<dbReference type="AlphaFoldDB" id="A0A0V1KJB3"/>
<proteinExistence type="predicted"/>
<organism evidence="1 2">
    <name type="scientific">Trichinella nativa</name>
    <dbReference type="NCBI Taxonomy" id="6335"/>
    <lineage>
        <taxon>Eukaryota</taxon>
        <taxon>Metazoa</taxon>
        <taxon>Ecdysozoa</taxon>
        <taxon>Nematoda</taxon>
        <taxon>Enoplea</taxon>
        <taxon>Dorylaimia</taxon>
        <taxon>Trichinellida</taxon>
        <taxon>Trichinellidae</taxon>
        <taxon>Trichinella</taxon>
    </lineage>
</organism>
<protein>
    <submittedName>
        <fullName evidence="1">Uncharacterized protein</fullName>
    </submittedName>
</protein>